<dbReference type="InParanoid" id="F4WZH4"/>
<name>F4WZH4_ACREC</name>
<proteinExistence type="predicted"/>
<reference evidence="2" key="1">
    <citation type="submission" date="2011-02" db="EMBL/GenBank/DDBJ databases">
        <title>The genome of the leaf-cutting ant Acromyrmex echinatior suggests key adaptations to social evolution and fungus farming.</title>
        <authorList>
            <person name="Nygaard S."/>
            <person name="Zhang G."/>
        </authorList>
    </citation>
    <scope>NUCLEOTIDE SEQUENCE</scope>
</reference>
<keyword evidence="3" id="KW-1185">Reference proteome</keyword>
<sequence>MTHSNAEPDLEQQSRYSPILDRSLVALYHREQVNRKRTHRSQKVISRKTRLRGSYEERTVIGNGGANARKSKISFGAWRINSKSAPITFNRLMRQYGKTTVQHDSTSKRKRPRRRETGQGQSGLKRRRVSEDACRLPGRSFDNGARLTGCPTSRACVPRLEKVGEAKIKPEISITLIKTRVIKLSYLEAPYRTILLYYYALTVKPNQQEPNQINVNDSKSAGIWPWCFFVVYSGLFYTQGHAAFTKFKSIRMAAFAVLYHRVIILSKERMLNSVGIKTPRMRNGLMPSREASRCV</sequence>
<evidence type="ECO:0000313" key="3">
    <source>
        <dbReference type="Proteomes" id="UP000007755"/>
    </source>
</evidence>
<dbReference type="STRING" id="103372.F4WZH4"/>
<gene>
    <name evidence="2" type="ORF">G5I_11398</name>
</gene>
<accession>F4WZH4</accession>
<evidence type="ECO:0000313" key="2">
    <source>
        <dbReference type="EMBL" id="EGI60418.1"/>
    </source>
</evidence>
<dbReference type="EMBL" id="GL888479">
    <property type="protein sequence ID" value="EGI60418.1"/>
    <property type="molecule type" value="Genomic_DNA"/>
</dbReference>
<organism evidence="3">
    <name type="scientific">Acromyrmex echinatior</name>
    <name type="common">Panamanian leafcutter ant</name>
    <name type="synonym">Acromyrmex octospinosus echinatior</name>
    <dbReference type="NCBI Taxonomy" id="103372"/>
    <lineage>
        <taxon>Eukaryota</taxon>
        <taxon>Metazoa</taxon>
        <taxon>Ecdysozoa</taxon>
        <taxon>Arthropoda</taxon>
        <taxon>Hexapoda</taxon>
        <taxon>Insecta</taxon>
        <taxon>Pterygota</taxon>
        <taxon>Neoptera</taxon>
        <taxon>Endopterygota</taxon>
        <taxon>Hymenoptera</taxon>
        <taxon>Apocrita</taxon>
        <taxon>Aculeata</taxon>
        <taxon>Formicoidea</taxon>
        <taxon>Formicidae</taxon>
        <taxon>Myrmicinae</taxon>
        <taxon>Acromyrmex</taxon>
    </lineage>
</organism>
<dbReference type="Proteomes" id="UP000007755">
    <property type="component" value="Unassembled WGS sequence"/>
</dbReference>
<dbReference type="AlphaFoldDB" id="F4WZH4"/>
<feature type="region of interest" description="Disordered" evidence="1">
    <location>
        <begin position="94"/>
        <end position="131"/>
    </location>
</feature>
<evidence type="ECO:0000256" key="1">
    <source>
        <dbReference type="SAM" id="MobiDB-lite"/>
    </source>
</evidence>
<protein>
    <submittedName>
        <fullName evidence="2">Uncharacterized protein</fullName>
    </submittedName>
</protein>